<dbReference type="Gene3D" id="1.10.1660.10">
    <property type="match status" value="1"/>
</dbReference>
<dbReference type="Proteomes" id="UP000616114">
    <property type="component" value="Unassembled WGS sequence"/>
</dbReference>
<dbReference type="GO" id="GO:0003677">
    <property type="term" value="F:DNA binding"/>
    <property type="evidence" value="ECO:0007669"/>
    <property type="project" value="UniProtKB-KW"/>
</dbReference>
<dbReference type="RefSeq" id="WP_188552129.1">
    <property type="nucleotide sequence ID" value="NZ_BMFY01000036.1"/>
</dbReference>
<dbReference type="InterPro" id="IPR000551">
    <property type="entry name" value="MerR-type_HTH_dom"/>
</dbReference>
<proteinExistence type="predicted"/>
<dbReference type="SMART" id="SM00422">
    <property type="entry name" value="HTH_MERR"/>
    <property type="match status" value="1"/>
</dbReference>
<dbReference type="Pfam" id="PF13411">
    <property type="entry name" value="MerR_1"/>
    <property type="match status" value="1"/>
</dbReference>
<evidence type="ECO:0000256" key="1">
    <source>
        <dbReference type="ARBA" id="ARBA00022491"/>
    </source>
</evidence>
<keyword evidence="2" id="KW-0805">Transcription regulation</keyword>
<dbReference type="PROSITE" id="PS50937">
    <property type="entry name" value="HTH_MERR_2"/>
    <property type="match status" value="1"/>
</dbReference>
<dbReference type="GO" id="GO:0003700">
    <property type="term" value="F:DNA-binding transcription factor activity"/>
    <property type="evidence" value="ECO:0007669"/>
    <property type="project" value="InterPro"/>
</dbReference>
<keyword evidence="3" id="KW-0238">DNA-binding</keyword>
<dbReference type="PANTHER" id="PTHR30204">
    <property type="entry name" value="REDOX-CYCLING DRUG-SENSING TRANSCRIPTIONAL ACTIVATOR SOXR"/>
    <property type="match status" value="1"/>
</dbReference>
<keyword evidence="1" id="KW-0678">Repressor</keyword>
<accession>A0A8J2XM67</accession>
<keyword evidence="7" id="KW-1185">Reference proteome</keyword>
<gene>
    <name evidence="6" type="ORF">GCM10011333_34780</name>
</gene>
<evidence type="ECO:0000256" key="3">
    <source>
        <dbReference type="ARBA" id="ARBA00023125"/>
    </source>
</evidence>
<evidence type="ECO:0000256" key="2">
    <source>
        <dbReference type="ARBA" id="ARBA00023015"/>
    </source>
</evidence>
<evidence type="ECO:0000313" key="6">
    <source>
        <dbReference type="EMBL" id="GGA29228.1"/>
    </source>
</evidence>
<dbReference type="EMBL" id="BMFY01000036">
    <property type="protein sequence ID" value="GGA29228.1"/>
    <property type="molecule type" value="Genomic_DNA"/>
</dbReference>
<keyword evidence="4" id="KW-0804">Transcription</keyword>
<reference evidence="6" key="1">
    <citation type="journal article" date="2014" name="Int. J. Syst. Evol. Microbiol.">
        <title>Complete genome sequence of Corynebacterium casei LMG S-19264T (=DSM 44701T), isolated from a smear-ripened cheese.</title>
        <authorList>
            <consortium name="US DOE Joint Genome Institute (JGI-PGF)"/>
            <person name="Walter F."/>
            <person name="Albersmeier A."/>
            <person name="Kalinowski J."/>
            <person name="Ruckert C."/>
        </authorList>
    </citation>
    <scope>NUCLEOTIDE SEQUENCE</scope>
    <source>
        <strain evidence="6">CGMCC 1.12785</strain>
    </source>
</reference>
<evidence type="ECO:0000256" key="4">
    <source>
        <dbReference type="ARBA" id="ARBA00023163"/>
    </source>
</evidence>
<feature type="domain" description="HTH merR-type" evidence="5">
    <location>
        <begin position="1"/>
        <end position="68"/>
    </location>
</feature>
<comment type="caution">
    <text evidence="6">The sequence shown here is derived from an EMBL/GenBank/DDBJ whole genome shotgun (WGS) entry which is preliminary data.</text>
</comment>
<name>A0A8J2XM67_9MICO</name>
<evidence type="ECO:0000259" key="5">
    <source>
        <dbReference type="PROSITE" id="PS50937"/>
    </source>
</evidence>
<dbReference type="AlphaFoldDB" id="A0A8J2XM67"/>
<evidence type="ECO:0000313" key="7">
    <source>
        <dbReference type="Proteomes" id="UP000616114"/>
    </source>
</evidence>
<protein>
    <submittedName>
        <fullName evidence="6">MerR family transcriptional regulator</fullName>
    </submittedName>
</protein>
<sequence>MLIGDLAARTGVSPRSLRHCEAQHLLDPMRDSSGYRHYQEADVTRVLQIIAMMDGGMNTDTIWRFLDCARTLDEGIVLEMCPDLRAEVEAIGERLVADQQKLTATRQHLTTLTGTGR</sequence>
<dbReference type="InterPro" id="IPR009061">
    <property type="entry name" value="DNA-bd_dom_put_sf"/>
</dbReference>
<dbReference type="InterPro" id="IPR047057">
    <property type="entry name" value="MerR_fam"/>
</dbReference>
<dbReference type="SUPFAM" id="SSF46955">
    <property type="entry name" value="Putative DNA-binding domain"/>
    <property type="match status" value="1"/>
</dbReference>
<reference evidence="6" key="2">
    <citation type="submission" date="2020-09" db="EMBL/GenBank/DDBJ databases">
        <authorList>
            <person name="Sun Q."/>
            <person name="Zhou Y."/>
        </authorList>
    </citation>
    <scope>NUCLEOTIDE SEQUENCE</scope>
    <source>
        <strain evidence="6">CGMCC 1.12785</strain>
    </source>
</reference>
<organism evidence="6 7">
    <name type="scientific">Sediminivirga luteola</name>
    <dbReference type="NCBI Taxonomy" id="1774748"/>
    <lineage>
        <taxon>Bacteria</taxon>
        <taxon>Bacillati</taxon>
        <taxon>Actinomycetota</taxon>
        <taxon>Actinomycetes</taxon>
        <taxon>Micrococcales</taxon>
        <taxon>Brevibacteriaceae</taxon>
        <taxon>Sediminivirga</taxon>
    </lineage>
</organism>
<dbReference type="PANTHER" id="PTHR30204:SF69">
    <property type="entry name" value="MERR-FAMILY TRANSCRIPTIONAL REGULATOR"/>
    <property type="match status" value="1"/>
</dbReference>